<accession>A0ABD4XHB8</accession>
<protein>
    <submittedName>
        <fullName evidence="1">Phage tail protein</fullName>
    </submittedName>
</protein>
<reference evidence="1 2" key="1">
    <citation type="submission" date="2020-03" db="EMBL/GenBank/DDBJ databases">
        <title>Comparative genomics of Weissella paramesenteroides.</title>
        <authorList>
            <person name="Kant R."/>
            <person name="Takala T."/>
            <person name="Saris P."/>
        </authorList>
    </citation>
    <scope>NUCLEOTIDE SEQUENCE [LARGE SCALE GENOMIC DNA]</scope>
    <source>
        <strain evidence="1 2">SJ27-4</strain>
    </source>
</reference>
<gene>
    <name evidence="1" type="ORF">G9403_02310</name>
</gene>
<sequence>MNYDFHDLSKRTDTELEQQITEGFTFGDYDSAENGMFLISRDAPTPDEKEIVESVPYMQGVYDYSSLEFDRYFNNREITYQAILFENDYADRKIPEQDIKRRLMPLGVQNLYDTHDRGYHWRGKCKSVTVDDDENKGTLTCTIVFDCYPLAIVENIEGSDIWDDVYFPRWVFQDIKFVVEGSENVDIYNIGSTSIIPRIIVDSDFTIKSPTNTISLTKGTYTDTQLVLERGENKLTLTGTGTIEFQFYREEMI</sequence>
<organism evidence="1 2">
    <name type="scientific">Weissella paramesenteroides</name>
    <name type="common">Leuconostoc paramesenteroides</name>
    <dbReference type="NCBI Taxonomy" id="1249"/>
    <lineage>
        <taxon>Bacteria</taxon>
        <taxon>Bacillati</taxon>
        <taxon>Bacillota</taxon>
        <taxon>Bacilli</taxon>
        <taxon>Lactobacillales</taxon>
        <taxon>Lactobacillaceae</taxon>
        <taxon>Weissella</taxon>
    </lineage>
</organism>
<proteinExistence type="predicted"/>
<evidence type="ECO:0000313" key="2">
    <source>
        <dbReference type="Proteomes" id="UP001215461"/>
    </source>
</evidence>
<dbReference type="AlphaFoldDB" id="A0ABD4XHB8"/>
<name>A0ABD4XHB8_WEIPA</name>
<comment type="caution">
    <text evidence="1">The sequence shown here is derived from an EMBL/GenBank/DDBJ whole genome shotgun (WGS) entry which is preliminary data.</text>
</comment>
<dbReference type="Gene3D" id="2.40.30.200">
    <property type="match status" value="1"/>
</dbReference>
<evidence type="ECO:0000313" key="1">
    <source>
        <dbReference type="EMBL" id="MDF8370496.1"/>
    </source>
</evidence>
<dbReference type="EMBL" id="JAANXN010000002">
    <property type="protein sequence ID" value="MDF8370496.1"/>
    <property type="molecule type" value="Genomic_DNA"/>
</dbReference>
<dbReference type="Proteomes" id="UP001215461">
    <property type="component" value="Unassembled WGS sequence"/>
</dbReference>